<dbReference type="AlphaFoldDB" id="A0A7S3LMN2"/>
<evidence type="ECO:0000313" key="2">
    <source>
        <dbReference type="EMBL" id="CAE0436149.1"/>
    </source>
</evidence>
<dbReference type="SUPFAM" id="SSF53474">
    <property type="entry name" value="alpha/beta-Hydrolases"/>
    <property type="match status" value="1"/>
</dbReference>
<accession>A0A7S3LMN2</accession>
<dbReference type="InterPro" id="IPR051044">
    <property type="entry name" value="MAG_DAG_Lipase"/>
</dbReference>
<name>A0A7S3LMN2_9STRA</name>
<dbReference type="PANTHER" id="PTHR11614">
    <property type="entry name" value="PHOSPHOLIPASE-RELATED"/>
    <property type="match status" value="1"/>
</dbReference>
<dbReference type="EMBL" id="HBIN01008636">
    <property type="protein sequence ID" value="CAE0436149.1"/>
    <property type="molecule type" value="Transcribed_RNA"/>
</dbReference>
<feature type="domain" description="Serine aminopeptidase S33" evidence="1">
    <location>
        <begin position="76"/>
        <end position="318"/>
    </location>
</feature>
<dbReference type="FunFam" id="3.40.50.1820:FF:000117">
    <property type="entry name" value="Monoglyceride lipase, putative"/>
    <property type="match status" value="1"/>
</dbReference>
<organism evidence="2">
    <name type="scientific">Aplanochytrium stocchinoi</name>
    <dbReference type="NCBI Taxonomy" id="215587"/>
    <lineage>
        <taxon>Eukaryota</taxon>
        <taxon>Sar</taxon>
        <taxon>Stramenopiles</taxon>
        <taxon>Bigyra</taxon>
        <taxon>Labyrinthulomycetes</taxon>
        <taxon>Thraustochytrida</taxon>
        <taxon>Thraustochytriidae</taxon>
        <taxon>Aplanochytrium</taxon>
    </lineage>
</organism>
<dbReference type="InterPro" id="IPR022742">
    <property type="entry name" value="Hydrolase_4"/>
</dbReference>
<dbReference type="InterPro" id="IPR000073">
    <property type="entry name" value="AB_hydrolase_1"/>
</dbReference>
<protein>
    <recommendedName>
        <fullName evidence="1">Serine aminopeptidase S33 domain-containing protein</fullName>
    </recommendedName>
</protein>
<dbReference type="Pfam" id="PF12146">
    <property type="entry name" value="Hydrolase_4"/>
    <property type="match status" value="1"/>
</dbReference>
<reference evidence="2" key="1">
    <citation type="submission" date="2021-01" db="EMBL/GenBank/DDBJ databases">
        <authorList>
            <person name="Corre E."/>
            <person name="Pelletier E."/>
            <person name="Niang G."/>
            <person name="Scheremetjew M."/>
            <person name="Finn R."/>
            <person name="Kale V."/>
            <person name="Holt S."/>
            <person name="Cochrane G."/>
            <person name="Meng A."/>
            <person name="Brown T."/>
            <person name="Cohen L."/>
        </authorList>
    </citation>
    <scope>NUCLEOTIDE SEQUENCE</scope>
    <source>
        <strain evidence="2">GSBS06</strain>
    </source>
</reference>
<dbReference type="PRINTS" id="PR00111">
    <property type="entry name" value="ABHYDROLASE"/>
</dbReference>
<dbReference type="InterPro" id="IPR029058">
    <property type="entry name" value="AB_hydrolase_fold"/>
</dbReference>
<evidence type="ECO:0000259" key="1">
    <source>
        <dbReference type="Pfam" id="PF12146"/>
    </source>
</evidence>
<gene>
    <name evidence="2" type="ORF">ASTO00021_LOCUS6420</name>
</gene>
<sequence>MVNRATKVGVGALVAYQAYKWVSYVMNPEHSLSKEAVSDRKKRDREVEHKVTGMSYFLNPDGLFIYWRKWEPIMMQPKGIVIISHGLGEHCSRYEHVAKALNEFGLTVYALDHQGHGQSEGDRVYVYDFEDFPTDVLQLTQIAQKEHPDLVSTTFLIGHSMGALIAIRTAIKEPNIFKGVVLSAPPLKIDEATAPEWQRNALSLIAQTFPKLPAPNIPLDTLSTDKRIVDLYVNDPLVNHGLLTARIVNEIFRTILRTQEEAGTKVTWPYLLMHGTGDKLCMPEGSREFFKMTQNTGSTDKTFKEYEGSYHELFNEPDHDENALKDAVEWIRAKL</sequence>
<proteinExistence type="predicted"/>
<dbReference type="Gene3D" id="3.40.50.1820">
    <property type="entry name" value="alpha/beta hydrolase"/>
    <property type="match status" value="1"/>
</dbReference>